<reference evidence="1 2" key="1">
    <citation type="submission" date="2018-11" db="EMBL/GenBank/DDBJ databases">
        <title>Trebonia kvetii gen.nov., sp.nov., a novel acidophilic actinobacterium, and proposal of the new actinobacterial family Treboniaceae fam. nov.</title>
        <authorList>
            <person name="Rapoport D."/>
            <person name="Sagova-Mareckova M."/>
            <person name="Sedlacek I."/>
            <person name="Provaznik J."/>
            <person name="Kralova S."/>
            <person name="Pavlinic D."/>
            <person name="Benes V."/>
            <person name="Kopecky J."/>
        </authorList>
    </citation>
    <scope>NUCLEOTIDE SEQUENCE [LARGE SCALE GENOMIC DNA]</scope>
    <source>
        <strain evidence="1 2">15Tr583</strain>
    </source>
</reference>
<sequence>MNPITRVIAATIEGRDGQGADVNQQGGVTMTTIAADRWHIPRPVDAACVPAGAGQADRVARIAALDGARMADGLAFLAGYAPGVFDAVLTATEPCLDDLFPSGDDALEPYCTQCGAKAGVFIARGSDWRHYAGDAEDRSAAPFEADHAPVIGWRPAGGRPGFVAI</sequence>
<comment type="caution">
    <text evidence="1">The sequence shown here is derived from an EMBL/GenBank/DDBJ whole genome shotgun (WGS) entry which is preliminary data.</text>
</comment>
<name>A0A6P2BWG0_9ACTN</name>
<dbReference type="Proteomes" id="UP000460272">
    <property type="component" value="Unassembled WGS sequence"/>
</dbReference>
<evidence type="ECO:0000313" key="1">
    <source>
        <dbReference type="EMBL" id="TVZ03278.1"/>
    </source>
</evidence>
<dbReference type="RefSeq" id="WP_145855889.1">
    <property type="nucleotide sequence ID" value="NZ_RPFW01000004.1"/>
</dbReference>
<organism evidence="1 2">
    <name type="scientific">Trebonia kvetii</name>
    <dbReference type="NCBI Taxonomy" id="2480626"/>
    <lineage>
        <taxon>Bacteria</taxon>
        <taxon>Bacillati</taxon>
        <taxon>Actinomycetota</taxon>
        <taxon>Actinomycetes</taxon>
        <taxon>Streptosporangiales</taxon>
        <taxon>Treboniaceae</taxon>
        <taxon>Trebonia</taxon>
    </lineage>
</organism>
<dbReference type="EMBL" id="RPFW01000004">
    <property type="protein sequence ID" value="TVZ03278.1"/>
    <property type="molecule type" value="Genomic_DNA"/>
</dbReference>
<evidence type="ECO:0000313" key="2">
    <source>
        <dbReference type="Proteomes" id="UP000460272"/>
    </source>
</evidence>
<accession>A0A6P2BWG0</accession>
<dbReference type="AlphaFoldDB" id="A0A6P2BWG0"/>
<gene>
    <name evidence="1" type="ORF">EAS64_22930</name>
</gene>
<proteinExistence type="predicted"/>
<keyword evidence="2" id="KW-1185">Reference proteome</keyword>
<protein>
    <submittedName>
        <fullName evidence="1">Uncharacterized protein</fullName>
    </submittedName>
</protein>